<dbReference type="Proteomes" id="UP000198418">
    <property type="component" value="Unassembled WGS sequence"/>
</dbReference>
<organism evidence="2 3">
    <name type="scientific">Rhodoblastus acidophilus</name>
    <name type="common">Rhodopseudomonas acidophila</name>
    <dbReference type="NCBI Taxonomy" id="1074"/>
    <lineage>
        <taxon>Bacteria</taxon>
        <taxon>Pseudomonadati</taxon>
        <taxon>Pseudomonadota</taxon>
        <taxon>Alphaproteobacteria</taxon>
        <taxon>Hyphomicrobiales</taxon>
        <taxon>Rhodoblastaceae</taxon>
        <taxon>Rhodoblastus</taxon>
    </lineage>
</organism>
<feature type="transmembrane region" description="Helical" evidence="1">
    <location>
        <begin position="127"/>
        <end position="146"/>
    </location>
</feature>
<feature type="transmembrane region" description="Helical" evidence="1">
    <location>
        <begin position="217"/>
        <end position="241"/>
    </location>
</feature>
<feature type="transmembrane region" description="Helical" evidence="1">
    <location>
        <begin position="51"/>
        <end position="72"/>
    </location>
</feature>
<sequence>MTVAATNQPMAQVGGGFELRHLVFGVLALAFVNGLFLRVSEYVNENGLGEGLLATFNISIVIWVAMWLALDLVRKADFGPTRRLDYVAIGVMLGFIGLPVSALSWVGLTGFSLYFLVTRPGNPSIRATFSVVLALCFSSVWSRLIFRFFMETILRIDTLLVATVTGRPFTGNLINAADGSTTLQVLEACSSFSNMSLAFVGWIVARSYYGARGVVRSIFFVALSCLAVVTVNTVRIGVIALRPDLYDIAHGTIGANIASLIMTAAIATISLKGARR</sequence>
<keyword evidence="3" id="KW-1185">Reference proteome</keyword>
<feature type="transmembrane region" description="Helical" evidence="1">
    <location>
        <begin position="253"/>
        <end position="271"/>
    </location>
</feature>
<name>A0A212Q0M5_RHOAC</name>
<reference evidence="3" key="1">
    <citation type="submission" date="2017-06" db="EMBL/GenBank/DDBJ databases">
        <authorList>
            <person name="Varghese N."/>
            <person name="Submissions S."/>
        </authorList>
    </citation>
    <scope>NUCLEOTIDE SEQUENCE [LARGE SCALE GENOMIC DNA]</scope>
    <source>
        <strain evidence="3">DSM 137</strain>
    </source>
</reference>
<accession>A0A212Q0M5</accession>
<feature type="transmembrane region" description="Helical" evidence="1">
    <location>
        <begin position="21"/>
        <end position="39"/>
    </location>
</feature>
<keyword evidence="1" id="KW-0472">Membrane</keyword>
<gene>
    <name evidence="2" type="ORF">SAMN06265338_101316</name>
</gene>
<dbReference type="OrthoDB" id="8393871at2"/>
<keyword evidence="1" id="KW-1133">Transmembrane helix</keyword>
<evidence type="ECO:0000256" key="1">
    <source>
        <dbReference type="SAM" id="Phobius"/>
    </source>
</evidence>
<dbReference type="RefSeq" id="WP_141098314.1">
    <property type="nucleotide sequence ID" value="NZ_FYDG01000001.1"/>
</dbReference>
<dbReference type="AlphaFoldDB" id="A0A212Q0M5"/>
<protein>
    <submittedName>
        <fullName evidence="2">Exosortase/archaeosortase family protein</fullName>
    </submittedName>
</protein>
<evidence type="ECO:0000313" key="3">
    <source>
        <dbReference type="Proteomes" id="UP000198418"/>
    </source>
</evidence>
<evidence type="ECO:0000313" key="2">
    <source>
        <dbReference type="EMBL" id="SNB52833.1"/>
    </source>
</evidence>
<feature type="transmembrane region" description="Helical" evidence="1">
    <location>
        <begin position="84"/>
        <end position="107"/>
    </location>
</feature>
<proteinExistence type="predicted"/>
<keyword evidence="1" id="KW-0812">Transmembrane</keyword>
<dbReference type="EMBL" id="FYDG01000001">
    <property type="protein sequence ID" value="SNB52833.1"/>
    <property type="molecule type" value="Genomic_DNA"/>
</dbReference>